<dbReference type="PATRIC" id="fig|188932.3.peg.1850"/>
<keyword evidence="2" id="KW-0812">Transmembrane</keyword>
<keyword evidence="6" id="KW-1185">Reference proteome</keyword>
<dbReference type="Pfam" id="PF07693">
    <property type="entry name" value="KAP_NTPase"/>
    <property type="match status" value="1"/>
</dbReference>
<feature type="transmembrane region" description="Helical" evidence="2">
    <location>
        <begin position="538"/>
        <end position="559"/>
    </location>
</feature>
<dbReference type="EMBL" id="CP014504">
    <property type="protein sequence ID" value="AMP98691.1"/>
    <property type="molecule type" value="Genomic_DNA"/>
</dbReference>
<dbReference type="Proteomes" id="UP000071561">
    <property type="component" value="Chromosome"/>
</dbReference>
<feature type="domain" description="Helicase/UvrB N-terminal" evidence="3">
    <location>
        <begin position="5"/>
        <end position="78"/>
    </location>
</feature>
<dbReference type="Pfam" id="PF04851">
    <property type="entry name" value="ResIII"/>
    <property type="match status" value="1"/>
</dbReference>
<gene>
    <name evidence="5" type="ORF">AY601_1779</name>
</gene>
<keyword evidence="2" id="KW-1133">Transmembrane helix</keyword>
<dbReference type="InterPro" id="IPR011646">
    <property type="entry name" value="KAP_P-loop"/>
</dbReference>
<feature type="compositionally biased region" description="Polar residues" evidence="1">
    <location>
        <begin position="786"/>
        <end position="796"/>
    </location>
</feature>
<dbReference type="GO" id="GO:0016787">
    <property type="term" value="F:hydrolase activity"/>
    <property type="evidence" value="ECO:0007669"/>
    <property type="project" value="InterPro"/>
</dbReference>
<accession>A0A127VBY2</accession>
<dbReference type="GO" id="GO:0005524">
    <property type="term" value="F:ATP binding"/>
    <property type="evidence" value="ECO:0007669"/>
    <property type="project" value="InterPro"/>
</dbReference>
<evidence type="ECO:0000313" key="5">
    <source>
        <dbReference type="EMBL" id="AMP98691.1"/>
    </source>
</evidence>
<dbReference type="InterPro" id="IPR027417">
    <property type="entry name" value="P-loop_NTPase"/>
</dbReference>
<dbReference type="InterPro" id="IPR052754">
    <property type="entry name" value="NTPase_KAP_P-loop"/>
</dbReference>
<reference evidence="5 6" key="1">
    <citation type="submission" date="2016-03" db="EMBL/GenBank/DDBJ databases">
        <title>Complete genome sequence of Pedobacter cryoconitis PAMC 27485.</title>
        <authorList>
            <person name="Lee J."/>
            <person name="Kim O.-S."/>
        </authorList>
    </citation>
    <scope>NUCLEOTIDE SEQUENCE [LARGE SCALE GENOMIC DNA]</scope>
    <source>
        <strain evidence="5 6">PAMC 27485</strain>
    </source>
</reference>
<protein>
    <recommendedName>
        <fullName evidence="7">KAP-like P-loop domain-containing protein</fullName>
    </recommendedName>
</protein>
<proteinExistence type="predicted"/>
<evidence type="ECO:0000256" key="2">
    <source>
        <dbReference type="SAM" id="Phobius"/>
    </source>
</evidence>
<name>A0A127VBY2_9SPHI</name>
<dbReference type="InterPro" id="IPR006935">
    <property type="entry name" value="Helicase/UvrB_N"/>
</dbReference>
<dbReference type="SUPFAM" id="SSF52540">
    <property type="entry name" value="P-loop containing nucleoside triphosphate hydrolases"/>
    <property type="match status" value="3"/>
</dbReference>
<dbReference type="RefSeq" id="WP_068399384.1">
    <property type="nucleotide sequence ID" value="NZ_CP014504.1"/>
</dbReference>
<dbReference type="GO" id="GO:0003677">
    <property type="term" value="F:DNA binding"/>
    <property type="evidence" value="ECO:0007669"/>
    <property type="project" value="InterPro"/>
</dbReference>
<dbReference type="PANTHER" id="PTHR22674:SF6">
    <property type="entry name" value="NTPASE KAP FAMILY P-LOOP DOMAIN-CONTAINING PROTEIN 1"/>
    <property type="match status" value="1"/>
</dbReference>
<evidence type="ECO:0000259" key="3">
    <source>
        <dbReference type="Pfam" id="PF04851"/>
    </source>
</evidence>
<dbReference type="OrthoDB" id="88903at2"/>
<evidence type="ECO:0000313" key="6">
    <source>
        <dbReference type="Proteomes" id="UP000071561"/>
    </source>
</evidence>
<dbReference type="AlphaFoldDB" id="A0A127VBY2"/>
<evidence type="ECO:0000256" key="1">
    <source>
        <dbReference type="SAM" id="MobiDB-lite"/>
    </source>
</evidence>
<dbReference type="KEGG" id="pcm:AY601_1779"/>
<organism evidence="5 6">
    <name type="scientific">Pedobacter cryoconitis</name>
    <dbReference type="NCBI Taxonomy" id="188932"/>
    <lineage>
        <taxon>Bacteria</taxon>
        <taxon>Pseudomonadati</taxon>
        <taxon>Bacteroidota</taxon>
        <taxon>Sphingobacteriia</taxon>
        <taxon>Sphingobacteriales</taxon>
        <taxon>Sphingobacteriaceae</taxon>
        <taxon>Pedobacter</taxon>
    </lineage>
</organism>
<sequence>MNVSNLHPYQKQAVFKALEAIQKGEKHFAFVMPPATGKTGVSVNIVHDYLKGRHNKAPGNVLVVTRSKDSQYDLSSAFKFDDLPIGINLLVKPDTADHAQITILSLLGLSKVEPPLKASGKNFGLIIVMGGGANSSSLNELFDIYPDAIQILILDHAEENNERFGVPIYEYTLKTAIEDDYFFKPFVVKQMSVLPSDLKQEISLFSPEVTEKAIINSKSYMENAAKIMLGEIKGGKTIVYCPNIFFAEEFAKIINEQRGNGAYASTISNNMDEAVRLQNVVSYKDNPGDPNILCMVSPNVHTNHFNITKTVAIFRKTTKVSLLQSMLVPGLRHFPGKKELDVLDFVGLKDLFDVLGGIPIIKAEIPSEPDSVIQSSAAKQYFQKSNISFRDKKEIEGVLGIDDLAEELAEIIQIMPAEQGSMIGIFGKWGRGKTFLIEHTWKKLAAKKTFVRVEFHAWKYQDTPATWAYLYECISDAYFKPECKWKFWSKVVSGKRLICLNFERKGVWPIFKFIAILSAGIFSFVLGKQLLGLIEGKAQASFNSLGAIFTGSVTLYALYTTIKKEYSVKAKDLFLKYAVKQSFKEHLGVQAEIQKETLTLLKSWIPENDLKVRKIVLFVEDIDRCSEAKIIQIIDSLRMLLEDPEVAKRIIVVAAIDERMLKLAIKMKYNSLIAIEKKDAEHTKSLNKITDEYIDKLFIAGFKLGDLSKLDSDEFLVELTRLDREKEAVSKLQDILDAESKMMSARTAQHLQDALDYQIEQMQNEDYTSYDEPDYHTEYLENSDVLQDTETSTSPTPFAEPETAKSLSDEEIDILRVSVAKYKGATPRQIRIFYYRYLIAKNLLIRRYGKLKRTNVWQTDVNSRILSTLIVLYTINEEEGILSKHLESALSDTRDQHTVQLLTETMVSGYDYRELLTILSVVIAY</sequence>
<feature type="region of interest" description="Disordered" evidence="1">
    <location>
        <begin position="786"/>
        <end position="805"/>
    </location>
</feature>
<dbReference type="Gene3D" id="3.40.50.300">
    <property type="entry name" value="P-loop containing nucleotide triphosphate hydrolases"/>
    <property type="match status" value="3"/>
</dbReference>
<evidence type="ECO:0000259" key="4">
    <source>
        <dbReference type="Pfam" id="PF07693"/>
    </source>
</evidence>
<feature type="transmembrane region" description="Helical" evidence="2">
    <location>
        <begin position="506"/>
        <end position="526"/>
    </location>
</feature>
<feature type="domain" description="KAP NTPase" evidence="4">
    <location>
        <begin position="404"/>
        <end position="733"/>
    </location>
</feature>
<keyword evidence="2" id="KW-0472">Membrane</keyword>
<dbReference type="PANTHER" id="PTHR22674">
    <property type="entry name" value="NTPASE, KAP FAMILY P-LOOP DOMAIN-CONTAINING 1"/>
    <property type="match status" value="1"/>
</dbReference>
<evidence type="ECO:0008006" key="7">
    <source>
        <dbReference type="Google" id="ProtNLM"/>
    </source>
</evidence>